<evidence type="ECO:0000256" key="7">
    <source>
        <dbReference type="ARBA" id="ARBA00023239"/>
    </source>
</evidence>
<evidence type="ECO:0000313" key="8">
    <source>
        <dbReference type="EMBL" id="WAI01571.1"/>
    </source>
</evidence>
<keyword evidence="5" id="KW-0190">Covalent protein-DNA linkage</keyword>
<dbReference type="Gene3D" id="3.90.1680.10">
    <property type="entry name" value="SOS response associated peptidase-like"/>
    <property type="match status" value="1"/>
</dbReference>
<dbReference type="Proteomes" id="UP001163096">
    <property type="component" value="Chromosome"/>
</dbReference>
<keyword evidence="4" id="KW-0378">Hydrolase</keyword>
<dbReference type="Pfam" id="PF02586">
    <property type="entry name" value="SRAP"/>
    <property type="match status" value="1"/>
</dbReference>
<dbReference type="InterPro" id="IPR003738">
    <property type="entry name" value="SRAP"/>
</dbReference>
<evidence type="ECO:0000313" key="9">
    <source>
        <dbReference type="Proteomes" id="UP001163096"/>
    </source>
</evidence>
<keyword evidence="6" id="KW-0238">DNA-binding</keyword>
<gene>
    <name evidence="8" type="ORF">OU421_01480</name>
</gene>
<proteinExistence type="inferred from homology"/>
<keyword evidence="7" id="KW-0456">Lyase</keyword>
<name>A0A9X9T8L4_METOG</name>
<evidence type="ECO:0000256" key="5">
    <source>
        <dbReference type="ARBA" id="ARBA00023124"/>
    </source>
</evidence>
<dbReference type="EMBL" id="CP113361">
    <property type="protein sequence ID" value="WAI01571.1"/>
    <property type="molecule type" value="Genomic_DNA"/>
</dbReference>
<dbReference type="GeneID" id="76833732"/>
<evidence type="ECO:0000256" key="3">
    <source>
        <dbReference type="ARBA" id="ARBA00022763"/>
    </source>
</evidence>
<protein>
    <submittedName>
        <fullName evidence="8">SOS response-associated peptidase</fullName>
    </submittedName>
</protein>
<dbReference type="PANTHER" id="PTHR13604">
    <property type="entry name" value="DC12-RELATED"/>
    <property type="match status" value="1"/>
</dbReference>
<evidence type="ECO:0000256" key="2">
    <source>
        <dbReference type="ARBA" id="ARBA00022670"/>
    </source>
</evidence>
<dbReference type="RefSeq" id="WP_268186820.1">
    <property type="nucleotide sequence ID" value="NZ_CP113361.1"/>
</dbReference>
<evidence type="ECO:0000256" key="6">
    <source>
        <dbReference type="ARBA" id="ARBA00023125"/>
    </source>
</evidence>
<organism evidence="8 9">
    <name type="scientific">Methanogenium organophilum</name>
    <dbReference type="NCBI Taxonomy" id="2199"/>
    <lineage>
        <taxon>Archaea</taxon>
        <taxon>Methanobacteriati</taxon>
        <taxon>Methanobacteriota</taxon>
        <taxon>Stenosarchaea group</taxon>
        <taxon>Methanomicrobia</taxon>
        <taxon>Methanomicrobiales</taxon>
        <taxon>Methanomicrobiaceae</taxon>
        <taxon>Methanogenium</taxon>
    </lineage>
</organism>
<dbReference type="GO" id="GO:0016829">
    <property type="term" value="F:lyase activity"/>
    <property type="evidence" value="ECO:0007669"/>
    <property type="project" value="UniProtKB-KW"/>
</dbReference>
<evidence type="ECO:0000256" key="4">
    <source>
        <dbReference type="ARBA" id="ARBA00022801"/>
    </source>
</evidence>
<dbReference type="GO" id="GO:0006508">
    <property type="term" value="P:proteolysis"/>
    <property type="evidence" value="ECO:0007669"/>
    <property type="project" value="UniProtKB-KW"/>
</dbReference>
<sequence length="227" mass="25709">MNANNPAMCMRYTLTHTEDFVSTFGISCGELEDRYNIAPTQGAPVLIAEGDDVVCVSARWGLIPAWKKNGESGEWLTNARSETLSEKPAFRDLVQHSRCIIPASGFYEWKKERGVSYPFYITLRSRPLFGFAGLCDWWTDPESGQLKPTFTMITCPSNMLVGRIHNRMPVILPEEDETRWLFGPYVPDILQPYPEARMAMVQVGQTVNNPRHEGAECITEAGKNAWW</sequence>
<accession>A0A9X9T8L4</accession>
<dbReference type="PANTHER" id="PTHR13604:SF0">
    <property type="entry name" value="ABASIC SITE PROCESSING PROTEIN HMCES"/>
    <property type="match status" value="1"/>
</dbReference>
<reference evidence="8" key="1">
    <citation type="submission" date="2022-11" db="EMBL/GenBank/DDBJ databases">
        <title>Complete genome sequence of Methanogenium organophilum DSM 3596.</title>
        <authorList>
            <person name="Chen S.-C."/>
            <person name="Lai S.-J."/>
            <person name="You Y.-T."/>
        </authorList>
    </citation>
    <scope>NUCLEOTIDE SEQUENCE</scope>
    <source>
        <strain evidence="8">DSM 3596</strain>
    </source>
</reference>
<dbReference type="SUPFAM" id="SSF143081">
    <property type="entry name" value="BB1717-like"/>
    <property type="match status" value="1"/>
</dbReference>
<dbReference type="GO" id="GO:0008233">
    <property type="term" value="F:peptidase activity"/>
    <property type="evidence" value="ECO:0007669"/>
    <property type="project" value="UniProtKB-KW"/>
</dbReference>
<comment type="similarity">
    <text evidence="1">Belongs to the SOS response-associated peptidase family.</text>
</comment>
<dbReference type="KEGG" id="mou:OU421_01480"/>
<evidence type="ECO:0000256" key="1">
    <source>
        <dbReference type="ARBA" id="ARBA00008136"/>
    </source>
</evidence>
<dbReference type="InterPro" id="IPR036590">
    <property type="entry name" value="SRAP-like"/>
</dbReference>
<keyword evidence="3" id="KW-0227">DNA damage</keyword>
<keyword evidence="2" id="KW-0645">Protease</keyword>
<keyword evidence="9" id="KW-1185">Reference proteome</keyword>
<dbReference type="GO" id="GO:0106300">
    <property type="term" value="P:protein-DNA covalent cross-linking repair"/>
    <property type="evidence" value="ECO:0007669"/>
    <property type="project" value="InterPro"/>
</dbReference>
<dbReference type="AlphaFoldDB" id="A0A9X9T8L4"/>
<dbReference type="GO" id="GO:0003697">
    <property type="term" value="F:single-stranded DNA binding"/>
    <property type="evidence" value="ECO:0007669"/>
    <property type="project" value="InterPro"/>
</dbReference>